<dbReference type="EMBL" id="UGYO01000001">
    <property type="protein sequence ID" value="SUI80091.1"/>
    <property type="molecule type" value="Genomic_DNA"/>
</dbReference>
<keyword evidence="3" id="KW-1185">Reference proteome</keyword>
<reference evidence="1" key="2">
    <citation type="submission" date="2021-05" db="EMBL/GenBank/DDBJ databases">
        <title>Molecular characterization for Shewanella algae harboring chromosomal blaOXA-55-like strains isolated from clinical and environment sample.</title>
        <authorList>
            <person name="Ohama Y."/>
            <person name="Aoki K."/>
            <person name="Harada S."/>
            <person name="Moriya K."/>
            <person name="Ishii Y."/>
            <person name="Tateda K."/>
        </authorList>
    </citation>
    <scope>NUCLEOTIDE SEQUENCE</scope>
    <source>
        <strain evidence="1">TUM17379</strain>
    </source>
</reference>
<gene>
    <name evidence="2" type="ORF">NCTC10738_02756</name>
    <name evidence="1" type="ORF">TUM17379_32250</name>
</gene>
<proteinExistence type="predicted"/>
<organism evidence="2 3">
    <name type="scientific">Shewanella algae</name>
    <dbReference type="NCBI Taxonomy" id="38313"/>
    <lineage>
        <taxon>Bacteria</taxon>
        <taxon>Pseudomonadati</taxon>
        <taxon>Pseudomonadota</taxon>
        <taxon>Gammaproteobacteria</taxon>
        <taxon>Alteromonadales</taxon>
        <taxon>Shewanellaceae</taxon>
        <taxon>Shewanella</taxon>
    </lineage>
</organism>
<dbReference type="Proteomes" id="UP000825078">
    <property type="component" value="Chromosome"/>
</dbReference>
<dbReference type="Proteomes" id="UP000254069">
    <property type="component" value="Unassembled WGS sequence"/>
</dbReference>
<accession>A0A2T3H4F9</accession>
<dbReference type="EMBL" id="AP024613">
    <property type="protein sequence ID" value="BCV46207.1"/>
    <property type="molecule type" value="Genomic_DNA"/>
</dbReference>
<sequence length="166" mass="19109">MSERSTELLALYQALIDRVKQQYNQDNSLTVKSLFNSIKEGKEYLAIKQQAGEAELSLVEEFLKRDIASYIQSQTEDDISYSPTMLTLENTLWHWLGEISDRSQVEWHELAHEFKHHGYYQSGDIVSQGKMVCSNCGHEMDFEFPGIIPDCPECDHSEFTREALAP</sequence>
<dbReference type="AlphaFoldDB" id="A0A2T3H4F9"/>
<evidence type="ECO:0000313" key="3">
    <source>
        <dbReference type="Proteomes" id="UP000254069"/>
    </source>
</evidence>
<name>A0A2T3H4F9_9GAMM</name>
<reference evidence="2 3" key="1">
    <citation type="submission" date="2018-06" db="EMBL/GenBank/DDBJ databases">
        <authorList>
            <consortium name="Pathogen Informatics"/>
            <person name="Doyle S."/>
        </authorList>
    </citation>
    <scope>NUCLEOTIDE SEQUENCE [LARGE SCALE GENOMIC DNA]</scope>
    <source>
        <strain evidence="2 3">NCTC10738</strain>
    </source>
</reference>
<dbReference type="InterPro" id="IPR009912">
    <property type="entry name" value="DUF1451"/>
</dbReference>
<dbReference type="KEGG" id="salg:BS332_01935"/>
<dbReference type="Pfam" id="PF07295">
    <property type="entry name" value="DUF1451"/>
    <property type="match status" value="1"/>
</dbReference>
<dbReference type="STRING" id="38313.GCA_000947195_03315"/>
<dbReference type="RefSeq" id="WP_025011679.1">
    <property type="nucleotide sequence ID" value="NZ_AP024609.1"/>
</dbReference>
<accession>A0A380AGA2</accession>
<dbReference type="GeneID" id="93810353"/>
<evidence type="ECO:0000313" key="1">
    <source>
        <dbReference type="EMBL" id="BCV46207.1"/>
    </source>
</evidence>
<protein>
    <submittedName>
        <fullName evidence="1">DUF1451 domain-containing protein</fullName>
    </submittedName>
    <submittedName>
        <fullName evidence="2">Protein of uncharacterized function (DUF1451)</fullName>
    </submittedName>
</protein>
<evidence type="ECO:0000313" key="2">
    <source>
        <dbReference type="EMBL" id="SUI80091.1"/>
    </source>
</evidence>